<dbReference type="Proteomes" id="UP001500943">
    <property type="component" value="Unassembled WGS sequence"/>
</dbReference>
<proteinExistence type="predicted"/>
<gene>
    <name evidence="1" type="ORF">GCM10009655_22000</name>
</gene>
<name>A0ABN1VST8_9MICO</name>
<keyword evidence="2" id="KW-1185">Reference proteome</keyword>
<reference evidence="1 2" key="1">
    <citation type="journal article" date="2019" name="Int. J. Syst. Evol. Microbiol.">
        <title>The Global Catalogue of Microorganisms (GCM) 10K type strain sequencing project: providing services to taxonomists for standard genome sequencing and annotation.</title>
        <authorList>
            <consortium name="The Broad Institute Genomics Platform"/>
            <consortium name="The Broad Institute Genome Sequencing Center for Infectious Disease"/>
            <person name="Wu L."/>
            <person name="Ma J."/>
        </authorList>
    </citation>
    <scope>NUCLEOTIDE SEQUENCE [LARGE SCALE GENOMIC DNA]</scope>
    <source>
        <strain evidence="1 2">JCM 12762</strain>
    </source>
</reference>
<comment type="caution">
    <text evidence="1">The sequence shown here is derived from an EMBL/GenBank/DDBJ whole genome shotgun (WGS) entry which is preliminary data.</text>
</comment>
<protein>
    <recommendedName>
        <fullName evidence="3">Secreted protein</fullName>
    </recommendedName>
</protein>
<sequence>MRFLPRLSAATMTGTLSLARPLFPREIPPTKVSSTSTVPDRSWRSGTNIARRSLCIQTQAVSYDFKPKTRCSPRAETPFFCEVTNQIAANQVRMEVGVRSKIVPAVTDVRREQPVHIHRLSLVRHAPMPPHFELANPFPGPPQLCALGGRNTG</sequence>
<dbReference type="EMBL" id="BAAAKW010000034">
    <property type="protein sequence ID" value="GAA1221964.1"/>
    <property type="molecule type" value="Genomic_DNA"/>
</dbReference>
<organism evidence="1 2">
    <name type="scientific">Rhodoglobus aureus</name>
    <dbReference type="NCBI Taxonomy" id="191497"/>
    <lineage>
        <taxon>Bacteria</taxon>
        <taxon>Bacillati</taxon>
        <taxon>Actinomycetota</taxon>
        <taxon>Actinomycetes</taxon>
        <taxon>Micrococcales</taxon>
        <taxon>Microbacteriaceae</taxon>
        <taxon>Rhodoglobus</taxon>
    </lineage>
</organism>
<evidence type="ECO:0000313" key="2">
    <source>
        <dbReference type="Proteomes" id="UP001500943"/>
    </source>
</evidence>
<evidence type="ECO:0008006" key="3">
    <source>
        <dbReference type="Google" id="ProtNLM"/>
    </source>
</evidence>
<accession>A0ABN1VST8</accession>
<evidence type="ECO:0000313" key="1">
    <source>
        <dbReference type="EMBL" id="GAA1221964.1"/>
    </source>
</evidence>